<reference evidence="6 7" key="1">
    <citation type="journal article" date="2013" name="Mar. Genomics">
        <title>Expression of sulfatases in Rhodopirellula baltica and the diversity of sulfatases in the genus Rhodopirellula.</title>
        <authorList>
            <person name="Wegner C.E."/>
            <person name="Richter-Heitmann T."/>
            <person name="Klindworth A."/>
            <person name="Klockow C."/>
            <person name="Richter M."/>
            <person name="Achstetter T."/>
            <person name="Glockner F.O."/>
            <person name="Harder J."/>
        </authorList>
    </citation>
    <scope>NUCLEOTIDE SEQUENCE [LARGE SCALE GENOMIC DNA]</scope>
    <source>
        <strain evidence="6 7">SM41</strain>
    </source>
</reference>
<dbReference type="InterPro" id="IPR011444">
    <property type="entry name" value="DUF1549"/>
</dbReference>
<dbReference type="GO" id="GO:0020037">
    <property type="term" value="F:heme binding"/>
    <property type="evidence" value="ECO:0007669"/>
    <property type="project" value="InterPro"/>
</dbReference>
<evidence type="ECO:0000259" key="5">
    <source>
        <dbReference type="PROSITE" id="PS51007"/>
    </source>
</evidence>
<dbReference type="InterPro" id="IPR036909">
    <property type="entry name" value="Cyt_c-like_dom_sf"/>
</dbReference>
<dbReference type="Pfam" id="PF07635">
    <property type="entry name" value="PSCyt1"/>
    <property type="match status" value="1"/>
</dbReference>
<dbReference type="InterPro" id="IPR009056">
    <property type="entry name" value="Cyt_c-like_dom"/>
</dbReference>
<dbReference type="SUPFAM" id="SSF46626">
    <property type="entry name" value="Cytochrome c"/>
    <property type="match status" value="1"/>
</dbReference>
<proteinExistence type="predicted"/>
<evidence type="ECO:0000313" key="6">
    <source>
        <dbReference type="EMBL" id="EMI52352.1"/>
    </source>
</evidence>
<keyword evidence="7" id="KW-1185">Reference proteome</keyword>
<comment type="caution">
    <text evidence="6">The sequence shown here is derived from an EMBL/GenBank/DDBJ whole genome shotgun (WGS) entry which is preliminary data.</text>
</comment>
<keyword evidence="1 4" id="KW-0349">Heme</keyword>
<accession>M5TT27</accession>
<dbReference type="GO" id="GO:0046872">
    <property type="term" value="F:metal ion binding"/>
    <property type="evidence" value="ECO:0007669"/>
    <property type="project" value="UniProtKB-KW"/>
</dbReference>
<protein>
    <submittedName>
        <fullName evidence="6">Secreted protein containing DUF1549</fullName>
    </submittedName>
</protein>
<dbReference type="Proteomes" id="UP000011885">
    <property type="component" value="Unassembled WGS sequence"/>
</dbReference>
<dbReference type="GO" id="GO:0009055">
    <property type="term" value="F:electron transfer activity"/>
    <property type="evidence" value="ECO:0007669"/>
    <property type="project" value="InterPro"/>
</dbReference>
<organism evidence="6 7">
    <name type="scientific">Rhodopirellula sallentina SM41</name>
    <dbReference type="NCBI Taxonomy" id="1263870"/>
    <lineage>
        <taxon>Bacteria</taxon>
        <taxon>Pseudomonadati</taxon>
        <taxon>Planctomycetota</taxon>
        <taxon>Planctomycetia</taxon>
        <taxon>Pirellulales</taxon>
        <taxon>Pirellulaceae</taxon>
        <taxon>Rhodopirellula</taxon>
    </lineage>
</organism>
<dbReference type="PANTHER" id="PTHR35889:SF3">
    <property type="entry name" value="F-BOX DOMAIN-CONTAINING PROTEIN"/>
    <property type="match status" value="1"/>
</dbReference>
<gene>
    <name evidence="6" type="ORF">RSSM_06203</name>
</gene>
<dbReference type="PANTHER" id="PTHR35889">
    <property type="entry name" value="CYCLOINULO-OLIGOSACCHARIDE FRUCTANOTRANSFERASE-RELATED"/>
    <property type="match status" value="1"/>
</dbReference>
<dbReference type="EMBL" id="ANOH01000435">
    <property type="protein sequence ID" value="EMI52352.1"/>
    <property type="molecule type" value="Genomic_DNA"/>
</dbReference>
<evidence type="ECO:0000313" key="7">
    <source>
        <dbReference type="Proteomes" id="UP000011885"/>
    </source>
</evidence>
<dbReference type="Pfam" id="PF07587">
    <property type="entry name" value="PSD1"/>
    <property type="match status" value="1"/>
</dbReference>
<dbReference type="PATRIC" id="fig|1263870.3.peg.6570"/>
<dbReference type="RefSeq" id="WP_008687858.1">
    <property type="nucleotide sequence ID" value="NZ_ANOH01000435.1"/>
</dbReference>
<evidence type="ECO:0000256" key="3">
    <source>
        <dbReference type="ARBA" id="ARBA00023004"/>
    </source>
</evidence>
<dbReference type="PROSITE" id="PS51007">
    <property type="entry name" value="CYTC"/>
    <property type="match status" value="1"/>
</dbReference>
<dbReference type="AlphaFoldDB" id="M5TT27"/>
<keyword evidence="2 4" id="KW-0479">Metal-binding</keyword>
<sequence>MIDPVVRPIRVGMLACWVVGVLSSVSAPPVVANENIADPDAASPVAEEPIDFDHQIRPIFTSHCTSCHGGVKQAADLSFVYEDSAMYSVEPGDPDNSVLLERVLEPEDDDRMPPPDHGPRLSDEEVELLTRWIRQGAKWGKHWAYRLPERQQTPEVSQSQWPRERMDHFVLEQLERRGIKPADDELAHRWLRRVSLDLIGLPPTLEERDAFLSDLAASGEAAYERVVDRLLASPHFGERWASVWFDLVRYADSRGQGEDSPRVIWKYRDWVIDAMNRDLPYDQFTIKQLAGDLLPERTIEDEIATAVHRLTNTNEEGGTDDEEFRIAAVLDRVSTVWQTWQGTTYGCAQCHDHPYDPFTQDEFYQFVDYFNNTVDCDLNDDWPRIDVPLSQDDYDKASRLRRQVDELTRDIWRREWETASEAKKWTHLRIAAGKTSKATKLVIEPHDQWDEYYTSGTVSSGTTITVDMPIPESIDELTGIQITAMPHDPDQALIDSEWGFVMSHISAELLPPEDADPKMKPVPIGLARVYGDEPYPYHDPNGSLNNERGGFSAYSRIHHPRQAVVVLDKAVAVEPGSKLRLKILHRITELAAFPLVTKRAHFAVSSDESLLQLPKDETIAEAKQELKETKSELAAIKSTEVPVLREREGEFARPTHVFGGGLFLTKEHQVFSDVPNSLRGEDDRLSNRLEMAKWLVSDSNPLTARVAVNRYWAQMFGVGLVATEEDFGSTGDRPSHPELLDDLAVRFREDYHWSVKKLLREIALSRTYRQSSEIRPELLEEDASNRFLARGPRHGLPAETVRDQMLAISGLLSEKMFGEPTYPPLPPGVWRARRGSWKTPKPGDVDRYRRSVYTYVKRSVPFPISATFDAPSREFCVPKRLRSNTPLQPLMLMNDVGFVECSKALAKRMSEHSDELAERVSYGFLLATCRPADSDEVERLVAMHETICEKSDAENALQSVAAVLMNLDEVITK</sequence>
<evidence type="ECO:0000256" key="2">
    <source>
        <dbReference type="ARBA" id="ARBA00022723"/>
    </source>
</evidence>
<name>M5TT27_9BACT</name>
<dbReference type="InterPro" id="IPR022655">
    <property type="entry name" value="DUF1553"/>
</dbReference>
<dbReference type="Pfam" id="PF07583">
    <property type="entry name" value="PSCyt2"/>
    <property type="match status" value="1"/>
</dbReference>
<feature type="domain" description="Cytochrome c" evidence="5">
    <location>
        <begin position="51"/>
        <end position="137"/>
    </location>
</feature>
<evidence type="ECO:0000256" key="4">
    <source>
        <dbReference type="PROSITE-ProRule" id="PRU00433"/>
    </source>
</evidence>
<evidence type="ECO:0000256" key="1">
    <source>
        <dbReference type="ARBA" id="ARBA00022617"/>
    </source>
</evidence>
<keyword evidence="3 4" id="KW-0408">Iron</keyword>
<dbReference type="InterPro" id="IPR011429">
    <property type="entry name" value="Cyt_c_Planctomycete-type"/>
</dbReference>